<dbReference type="Gene3D" id="3.40.50.1000">
    <property type="entry name" value="HAD superfamily/HAD-like"/>
    <property type="match status" value="1"/>
</dbReference>
<dbReference type="CDD" id="cd07505">
    <property type="entry name" value="HAD_BPGM-like"/>
    <property type="match status" value="1"/>
</dbReference>
<dbReference type="Pfam" id="PF00702">
    <property type="entry name" value="Hydrolase"/>
    <property type="match status" value="1"/>
</dbReference>
<keyword evidence="4" id="KW-0460">Magnesium</keyword>
<sequence length="254" mass="27060">MTIKAVAWDIDGTLIDSEPLHHRALVVGTLEFGVDLSDLPESAFRGVHMQDVWAAIRPRLPSDTDARQWLDAIHTHYAAATHRLAPMVGAVEATAEIASLGLIQVCVSNSDRVIVDANVAALGIGDRLAFTLAINDVGHGKPDPEPYLTAAANLDLVPHDVIAVEDSITGAQAARAAGMIVVGYHGERVPFADLDDVVANHSEFVAIITQRLRTQGHQPLRHHLEPQASSSPPSEKAGLHTGHTGQSSSSKEMS</sequence>
<dbReference type="InterPro" id="IPR036412">
    <property type="entry name" value="HAD-like_sf"/>
</dbReference>
<evidence type="ECO:0000256" key="1">
    <source>
        <dbReference type="ARBA" id="ARBA00001946"/>
    </source>
</evidence>
<evidence type="ECO:0000256" key="4">
    <source>
        <dbReference type="ARBA" id="ARBA00022842"/>
    </source>
</evidence>
<dbReference type="PANTHER" id="PTHR46193">
    <property type="entry name" value="6-PHOSPHOGLUCONATE PHOSPHATASE"/>
    <property type="match status" value="1"/>
</dbReference>
<organism evidence="7 8">
    <name type="scientific">Mesorhizobium shonense</name>
    <dbReference type="NCBI Taxonomy" id="1209948"/>
    <lineage>
        <taxon>Bacteria</taxon>
        <taxon>Pseudomonadati</taxon>
        <taxon>Pseudomonadota</taxon>
        <taxon>Alphaproteobacteria</taxon>
        <taxon>Hyphomicrobiales</taxon>
        <taxon>Phyllobacteriaceae</taxon>
        <taxon>Mesorhizobium</taxon>
    </lineage>
</organism>
<evidence type="ECO:0000256" key="3">
    <source>
        <dbReference type="ARBA" id="ARBA00022723"/>
    </source>
</evidence>
<dbReference type="SUPFAM" id="SSF56784">
    <property type="entry name" value="HAD-like"/>
    <property type="match status" value="1"/>
</dbReference>
<keyword evidence="7" id="KW-0378">Hydrolase</keyword>
<feature type="region of interest" description="Disordered" evidence="6">
    <location>
        <begin position="216"/>
        <end position="254"/>
    </location>
</feature>
<keyword evidence="5" id="KW-0119">Carbohydrate metabolism</keyword>
<accession>A0ABV2HL91</accession>
<keyword evidence="8" id="KW-1185">Reference proteome</keyword>
<evidence type="ECO:0000313" key="7">
    <source>
        <dbReference type="EMBL" id="MET3591335.1"/>
    </source>
</evidence>
<gene>
    <name evidence="7" type="ORF">ABID26_000714</name>
</gene>
<comment type="cofactor">
    <cofactor evidence="1">
        <name>Mg(2+)</name>
        <dbReference type="ChEBI" id="CHEBI:18420"/>
    </cofactor>
</comment>
<dbReference type="NCBIfam" id="TIGR01509">
    <property type="entry name" value="HAD-SF-IA-v3"/>
    <property type="match status" value="1"/>
</dbReference>
<dbReference type="PRINTS" id="PR00413">
    <property type="entry name" value="HADHALOGNASE"/>
</dbReference>
<comment type="caution">
    <text evidence="7">The sequence shown here is derived from an EMBL/GenBank/DDBJ whole genome shotgun (WGS) entry which is preliminary data.</text>
</comment>
<proteinExistence type="inferred from homology"/>
<reference evidence="7 8" key="1">
    <citation type="submission" date="2024-06" db="EMBL/GenBank/DDBJ databases">
        <title>Genomic Encyclopedia of Type Strains, Phase IV (KMG-IV): sequencing the most valuable type-strain genomes for metagenomic binning, comparative biology and taxonomic classification.</title>
        <authorList>
            <person name="Goeker M."/>
        </authorList>
    </citation>
    <scope>NUCLEOTIDE SEQUENCE [LARGE SCALE GENOMIC DNA]</scope>
    <source>
        <strain evidence="7 8">DSM 29846</strain>
    </source>
</reference>
<dbReference type="GO" id="GO:0016787">
    <property type="term" value="F:hydrolase activity"/>
    <property type="evidence" value="ECO:0007669"/>
    <property type="project" value="UniProtKB-KW"/>
</dbReference>
<evidence type="ECO:0000256" key="2">
    <source>
        <dbReference type="ARBA" id="ARBA00006171"/>
    </source>
</evidence>
<dbReference type="InterPro" id="IPR006439">
    <property type="entry name" value="HAD-SF_hydro_IA"/>
</dbReference>
<dbReference type="SFLD" id="SFLDS00003">
    <property type="entry name" value="Haloacid_Dehalogenase"/>
    <property type="match status" value="1"/>
</dbReference>
<dbReference type="Proteomes" id="UP001549036">
    <property type="component" value="Unassembled WGS sequence"/>
</dbReference>
<name>A0ABV2HL91_9HYPH</name>
<evidence type="ECO:0000256" key="6">
    <source>
        <dbReference type="SAM" id="MobiDB-lite"/>
    </source>
</evidence>
<dbReference type="InterPro" id="IPR023198">
    <property type="entry name" value="PGP-like_dom2"/>
</dbReference>
<dbReference type="RefSeq" id="WP_354413846.1">
    <property type="nucleotide sequence ID" value="NZ_JBEPLM010000001.1"/>
</dbReference>
<comment type="similarity">
    <text evidence="2">Belongs to the HAD-like hydrolase superfamily. CbbY/CbbZ/Gph/YieH family.</text>
</comment>
<dbReference type="InterPro" id="IPR023214">
    <property type="entry name" value="HAD_sf"/>
</dbReference>
<dbReference type="SFLD" id="SFLDG01129">
    <property type="entry name" value="C1.5:_HAD__Beta-PGM__Phosphata"/>
    <property type="match status" value="1"/>
</dbReference>
<dbReference type="Gene3D" id="1.10.150.240">
    <property type="entry name" value="Putative phosphatase, domain 2"/>
    <property type="match status" value="1"/>
</dbReference>
<feature type="compositionally biased region" description="Polar residues" evidence="6">
    <location>
        <begin position="243"/>
        <end position="254"/>
    </location>
</feature>
<evidence type="ECO:0000256" key="5">
    <source>
        <dbReference type="ARBA" id="ARBA00023277"/>
    </source>
</evidence>
<evidence type="ECO:0000313" key="8">
    <source>
        <dbReference type="Proteomes" id="UP001549036"/>
    </source>
</evidence>
<dbReference type="PANTHER" id="PTHR46193:SF18">
    <property type="entry name" value="HEXITOL PHOSPHATASE B"/>
    <property type="match status" value="1"/>
</dbReference>
<protein>
    <submittedName>
        <fullName evidence="7">HAD superfamily hydrolase (TIGR01509 family)</fullName>
    </submittedName>
</protein>
<dbReference type="InterPro" id="IPR051600">
    <property type="entry name" value="Beta-PGM-like"/>
</dbReference>
<dbReference type="EMBL" id="JBEPLM010000001">
    <property type="protein sequence ID" value="MET3591335.1"/>
    <property type="molecule type" value="Genomic_DNA"/>
</dbReference>
<keyword evidence="3" id="KW-0479">Metal-binding</keyword>